<accession>A0A1G8TD36</accession>
<dbReference type="PANTHER" id="PTHR17985">
    <property type="entry name" value="SER/THR-RICH PROTEIN T10 IN DGCR REGION"/>
    <property type="match status" value="1"/>
</dbReference>
<dbReference type="InterPro" id="IPR008551">
    <property type="entry name" value="TANGO2"/>
</dbReference>
<dbReference type="PANTHER" id="PTHR17985:SF8">
    <property type="entry name" value="TRANSPORT AND GOLGI ORGANIZATION PROTEIN 2 HOMOLOG"/>
    <property type="match status" value="1"/>
</dbReference>
<name>A0A1G8TD36_9PSED</name>
<reference evidence="1 2" key="1">
    <citation type="submission" date="2016-10" db="EMBL/GenBank/DDBJ databases">
        <authorList>
            <person name="de Groot N.N."/>
        </authorList>
    </citation>
    <scope>NUCLEOTIDE SEQUENCE [LARGE SCALE GENOMIC DNA]</scope>
    <source>
        <strain evidence="1 2">JCM 21544</strain>
    </source>
</reference>
<dbReference type="AlphaFoldDB" id="A0A1G8TD36"/>
<dbReference type="RefSeq" id="WP_084333230.1">
    <property type="nucleotide sequence ID" value="NZ_FNFD01000001.1"/>
</dbReference>
<evidence type="ECO:0000313" key="2">
    <source>
        <dbReference type="Proteomes" id="UP000198706"/>
    </source>
</evidence>
<proteinExistence type="predicted"/>
<dbReference type="Proteomes" id="UP000198706">
    <property type="component" value="Unassembled WGS sequence"/>
</dbReference>
<organism evidence="1 2">
    <name type="scientific">Pseudomonas indica</name>
    <dbReference type="NCBI Taxonomy" id="137658"/>
    <lineage>
        <taxon>Bacteria</taxon>
        <taxon>Pseudomonadati</taxon>
        <taxon>Pseudomonadota</taxon>
        <taxon>Gammaproteobacteria</taxon>
        <taxon>Pseudomonadales</taxon>
        <taxon>Pseudomonadaceae</taxon>
        <taxon>Pseudomonas</taxon>
    </lineage>
</organism>
<dbReference type="EMBL" id="FNFD01000001">
    <property type="protein sequence ID" value="SDJ39297.1"/>
    <property type="molecule type" value="Genomic_DNA"/>
</dbReference>
<dbReference type="STRING" id="137658.SAMN05216186_101330"/>
<sequence>MCLIAFAWRPGHAVPLVLAANRDEFYARPALPLAAWEESPSLYAGRDLEAGGTWLGIAPGGRFAALTNIRDPRQPPRGRSRGELPVQYLRGDLSPEAFVADVAERANDYSVFNLILGDDRELWHFNSRTGSARCLPAGLYGLSNADLDTPWPKVQRAKAMLHHCLEAPHPEALLNLLHDAEQADDAILPDTGIGLNTERLLSSLFIATANYGTRASTALIMQADGVRHIVERSYGPHGGHLGEVSLRVDAEGRTLA</sequence>
<evidence type="ECO:0000313" key="1">
    <source>
        <dbReference type="EMBL" id="SDJ39297.1"/>
    </source>
</evidence>
<gene>
    <name evidence="1" type="ORF">SAMN05216186_101330</name>
</gene>
<dbReference type="Pfam" id="PF05742">
    <property type="entry name" value="TANGO2"/>
    <property type="match status" value="1"/>
</dbReference>
<keyword evidence="2" id="KW-1185">Reference proteome</keyword>
<protein>
    <submittedName>
        <fullName evidence="1">Uncharacterized conserved protein, contains NRDE domain</fullName>
    </submittedName>
</protein>